<dbReference type="InterPro" id="IPR056510">
    <property type="entry name" value="WapI"/>
</dbReference>
<evidence type="ECO:0000313" key="2">
    <source>
        <dbReference type="Proteomes" id="UP000271010"/>
    </source>
</evidence>
<reference evidence="1 2" key="1">
    <citation type="submission" date="2018-11" db="EMBL/GenBank/DDBJ databases">
        <title>Rufibacter latericius sp. nov., isolated from water in Baiyang Lake.</title>
        <authorList>
            <person name="Yang Y."/>
        </authorList>
    </citation>
    <scope>NUCLEOTIDE SEQUENCE [LARGE SCALE GENOMIC DNA]</scope>
    <source>
        <strain evidence="1 2">MCC P1</strain>
    </source>
</reference>
<keyword evidence="2" id="KW-1185">Reference proteome</keyword>
<accession>A0A3M9MVS1</accession>
<dbReference type="Pfam" id="PF24716">
    <property type="entry name" value="WapI"/>
    <property type="match status" value="1"/>
</dbReference>
<dbReference type="AlphaFoldDB" id="A0A3M9MVS1"/>
<protein>
    <submittedName>
        <fullName evidence="1">Uncharacterized protein</fullName>
    </submittedName>
</protein>
<comment type="caution">
    <text evidence="1">The sequence shown here is derived from an EMBL/GenBank/DDBJ whole genome shotgun (WGS) entry which is preliminary data.</text>
</comment>
<organism evidence="1 2">
    <name type="scientific">Rufibacter immobilis</name>
    <dbReference type="NCBI Taxonomy" id="1348778"/>
    <lineage>
        <taxon>Bacteria</taxon>
        <taxon>Pseudomonadati</taxon>
        <taxon>Bacteroidota</taxon>
        <taxon>Cytophagia</taxon>
        <taxon>Cytophagales</taxon>
        <taxon>Hymenobacteraceae</taxon>
        <taxon>Rufibacter</taxon>
    </lineage>
</organism>
<gene>
    <name evidence="1" type="ORF">EFA69_08685</name>
</gene>
<proteinExistence type="predicted"/>
<name>A0A3M9MVS1_9BACT</name>
<dbReference type="Proteomes" id="UP000271010">
    <property type="component" value="Unassembled WGS sequence"/>
</dbReference>
<dbReference type="EMBL" id="RJJE01000009">
    <property type="protein sequence ID" value="RNI29624.1"/>
    <property type="molecule type" value="Genomic_DNA"/>
</dbReference>
<evidence type="ECO:0000313" key="1">
    <source>
        <dbReference type="EMBL" id="RNI29624.1"/>
    </source>
</evidence>
<sequence>MHWCIYLDVSANVKMIENDIPYFEIKGSGDFIRVELAHLSHPNAGHEWDKNWVKSNVTVKAGGFSGKFTCDLMTTDFARFQEQVSRLYNELDGAAVFDTIEEQVNIKIKGDGFGHFEADCVVMDFAGTGNTLEFLINFDQTIIPQVVRQLANIAKDFPVTGT</sequence>